<evidence type="ECO:0008006" key="4">
    <source>
        <dbReference type="Google" id="ProtNLM"/>
    </source>
</evidence>
<feature type="compositionally biased region" description="Low complexity" evidence="1">
    <location>
        <begin position="29"/>
        <end position="45"/>
    </location>
</feature>
<sequence length="170" mass="16923">MAVRRLVLLAPLLALLTLTAGCATVVGASPSPSASASPSPTAACPEQEGVDLPEGCAGYDPDAAMALNDLYRQRLELSADAQAENERLIAPVTAALEALRTADGGFTEEGVRAALADAGVTAIQTRTGAGDVLFGAAGPAGGCVYGALEAERVTVEVGGIIMDGGCLPAQ</sequence>
<evidence type="ECO:0000256" key="2">
    <source>
        <dbReference type="SAM" id="SignalP"/>
    </source>
</evidence>
<dbReference type="EMBL" id="FLQR01000009">
    <property type="protein sequence ID" value="SBS73873.1"/>
    <property type="molecule type" value="Genomic_DNA"/>
</dbReference>
<feature type="region of interest" description="Disordered" evidence="1">
    <location>
        <begin position="29"/>
        <end position="48"/>
    </location>
</feature>
<feature type="signal peptide" evidence="2">
    <location>
        <begin position="1"/>
        <end position="23"/>
    </location>
</feature>
<dbReference type="AlphaFoldDB" id="A0A1Y5P5C2"/>
<organism evidence="3">
    <name type="scientific">uncultured Microbacterium sp</name>
    <dbReference type="NCBI Taxonomy" id="191216"/>
    <lineage>
        <taxon>Bacteria</taxon>
        <taxon>Bacillati</taxon>
        <taxon>Actinomycetota</taxon>
        <taxon>Actinomycetes</taxon>
        <taxon>Micrococcales</taxon>
        <taxon>Microbacteriaceae</taxon>
        <taxon>Microbacterium</taxon>
        <taxon>environmental samples</taxon>
    </lineage>
</organism>
<accession>A0A1Y5P5C2</accession>
<evidence type="ECO:0000256" key="1">
    <source>
        <dbReference type="SAM" id="MobiDB-lite"/>
    </source>
</evidence>
<dbReference type="PROSITE" id="PS51257">
    <property type="entry name" value="PROKAR_LIPOPROTEIN"/>
    <property type="match status" value="1"/>
</dbReference>
<gene>
    <name evidence="3" type="ORF">MIPYR_50054</name>
</gene>
<protein>
    <recommendedName>
        <fullName evidence="4">Lipoprotein</fullName>
    </recommendedName>
</protein>
<feature type="chain" id="PRO_5039081521" description="Lipoprotein" evidence="2">
    <location>
        <begin position="24"/>
        <end position="170"/>
    </location>
</feature>
<dbReference type="RefSeq" id="WP_295576846.1">
    <property type="nucleotide sequence ID" value="NZ_FLQR01000009.1"/>
</dbReference>
<reference evidence="3" key="1">
    <citation type="submission" date="2016-03" db="EMBL/GenBank/DDBJ databases">
        <authorList>
            <person name="Ploux O."/>
        </authorList>
    </citation>
    <scope>NUCLEOTIDE SEQUENCE</scope>
    <source>
        <strain evidence="3">UC1</strain>
    </source>
</reference>
<keyword evidence="2" id="KW-0732">Signal</keyword>
<proteinExistence type="predicted"/>
<evidence type="ECO:0000313" key="3">
    <source>
        <dbReference type="EMBL" id="SBS73873.1"/>
    </source>
</evidence>
<name>A0A1Y5P5C2_9MICO</name>